<dbReference type="Pfam" id="PF22997">
    <property type="entry name" value="CHS4"/>
    <property type="match status" value="1"/>
</dbReference>
<dbReference type="InterPro" id="IPR029044">
    <property type="entry name" value="Nucleotide-diphossugar_trans"/>
</dbReference>
<evidence type="ECO:0000256" key="6">
    <source>
        <dbReference type="ARBA" id="ARBA00022692"/>
    </source>
</evidence>
<dbReference type="InterPro" id="IPR054295">
    <property type="entry name" value="CHS4-like_dom"/>
</dbReference>
<keyword evidence="7 11" id="KW-1133">Transmembrane helix</keyword>
<feature type="compositionally biased region" description="Low complexity" evidence="10">
    <location>
        <begin position="24"/>
        <end position="40"/>
    </location>
</feature>
<gene>
    <name evidence="13" type="ORF">BCR35DRAFT_318588</name>
</gene>
<evidence type="ECO:0000313" key="13">
    <source>
        <dbReference type="EMBL" id="ORY76002.1"/>
    </source>
</evidence>
<dbReference type="GO" id="GO:0006031">
    <property type="term" value="P:chitin biosynthetic process"/>
    <property type="evidence" value="ECO:0007669"/>
    <property type="project" value="TreeGrafter"/>
</dbReference>
<sequence>MSYNPRTLGAPTYARQTSFEDSEGASSSARYGGAPSSSSSNVNRRPTVRGAVRGTVREAGSNPRMSMAPGGSGPGRTLTRGKTLTRPDRFVAPAPLINPGLAPGGKTSGGAVQTKLVDGKPTLITSDPWWEPWTLFVEVSTWWAPRWLLRKVGMVDPVKQRAWKEKCALCTVSAILMAIVGFITIGLNRTLCPSDATSRFTRLGSDSGFVGIHGWAFDVASTAPSALLTPSNTKGGMDVTGLFDISGLSFPGCDGLTAAYATSDLCTGTDLTSANATCSYTAPAASLYKTLSITNTTKQVGYDWDQLSNLTNYLVLDGNVLNLTPYMLAHPTPISNDTVDTAIRFMLEEYNGSGGRDATRIFNNEQILRSSMKCLEQRYYAGHLDKITPGCFVSNLFLYVSLGLIMTIVLARFVMACIYSWYLSHKLVISPAVMPEGANIDVDNMTGAAPWTNQEVQRRATQRLRKNETRRGRGAAGAAAMAEKEKEYLEKPLGGTGRQQADALDTEGMINMASIGAELFCVCLVTCYSEGADGIKTTLDSIAGTTYSDARKLIFIVCDGMITGDGESASTPDICVGMLEADPRFGEPQAMSYLSIGHGAKAHNQAMVYAGHYTNVGGHRTPTIIVVKCGPPEEAKEKKPGNRGKRDSQMILMNFFSRVTYNDRMSPLDYDLFRKTQSLMGVTPDFFEVCLMVDADTKVYPDSLGYLVRTMQNDNMIMGVCGETRIANKRQSWVTMIQVFEYFISHHQSKAFESVFGGVTCLPGCFSMYRLKARKEDDGDWFPVLVQPQIVSEYSQSVVTTLHQKNLLLLGEDRFLTTLLLRTFPNRKMMFCPQARCRTIAPDTFAVLLSQRRRWINSTVHNLMELVLVRNLCGTFCFSMQFVVMVDLIGTVVLPIAILLTLILIISSIITPPNSFSDAIPLMLLGAVLGLPGVLILISTFKIVYIGWMFIYLLALPICTSSFALSLLARRTRKLTLRSPTGNFVLPLYSFSKFDDFSWGETRKVAGEVKGDDGHGAMGGEVANVPLRRWEDWERSRLRKIKRDERRRRDFERQFGSRQTYQSSNSLWDDSTAHSETASSYGGDEDRWGMEIGQYSEDGPTLAPPPIGLFHVDADSSEGDHETIAEHELELVLDQGWQEDDSPLVPPTLYALSDAPVMQKTWSSNSHEPLNQSASSSVEQFAAQDPFNNTNYVGGYGSASPIGSPIPSPYQQQHSQMLPSGAGASSGVEGSGGYGHVKNRSLSSTNSSPVIARGGREASGGAETPSPTREQYGQGRRIA</sequence>
<comment type="caution">
    <text evidence="13">The sequence shown here is derived from an EMBL/GenBank/DDBJ whole genome shotgun (WGS) entry which is preliminary data.</text>
</comment>
<evidence type="ECO:0000256" key="2">
    <source>
        <dbReference type="ARBA" id="ARBA00012543"/>
    </source>
</evidence>
<evidence type="ECO:0000256" key="5">
    <source>
        <dbReference type="ARBA" id="ARBA00022679"/>
    </source>
</evidence>
<dbReference type="InParanoid" id="A0A1Y2EWM0"/>
<keyword evidence="3" id="KW-1003">Cell membrane</keyword>
<evidence type="ECO:0000256" key="4">
    <source>
        <dbReference type="ARBA" id="ARBA00022676"/>
    </source>
</evidence>
<dbReference type="OrthoDB" id="370884at2759"/>
<dbReference type="GO" id="GO:0030428">
    <property type="term" value="C:cell septum"/>
    <property type="evidence" value="ECO:0007669"/>
    <property type="project" value="TreeGrafter"/>
</dbReference>
<dbReference type="CDD" id="cd04190">
    <property type="entry name" value="Chitin_synth_C"/>
    <property type="match status" value="1"/>
</dbReference>
<evidence type="ECO:0000256" key="10">
    <source>
        <dbReference type="SAM" id="MobiDB-lite"/>
    </source>
</evidence>
<evidence type="ECO:0000313" key="14">
    <source>
        <dbReference type="Proteomes" id="UP000193467"/>
    </source>
</evidence>
<proteinExistence type="predicted"/>
<feature type="domain" description="Cytochrome b5 heme-binding" evidence="12">
    <location>
        <begin position="302"/>
        <end position="385"/>
    </location>
</feature>
<evidence type="ECO:0000256" key="3">
    <source>
        <dbReference type="ARBA" id="ARBA00022475"/>
    </source>
</evidence>
<keyword evidence="9" id="KW-0325">Glycoprotein</keyword>
<dbReference type="SMART" id="SM01117">
    <property type="entry name" value="Cyt-b5"/>
    <property type="match status" value="1"/>
</dbReference>
<feature type="compositionally biased region" description="Polar residues" evidence="10">
    <location>
        <begin position="1240"/>
        <end position="1249"/>
    </location>
</feature>
<evidence type="ECO:0000256" key="7">
    <source>
        <dbReference type="ARBA" id="ARBA00022989"/>
    </source>
</evidence>
<feature type="region of interest" description="Disordered" evidence="10">
    <location>
        <begin position="1"/>
        <end position="78"/>
    </location>
</feature>
<keyword evidence="4" id="KW-0328">Glycosyltransferase</keyword>
<protein>
    <recommendedName>
        <fullName evidence="2">chitin synthase</fullName>
        <ecNumber evidence="2">2.4.1.16</ecNumber>
    </recommendedName>
</protein>
<dbReference type="Pfam" id="PF03142">
    <property type="entry name" value="Chitin_synth_2"/>
    <property type="match status" value="2"/>
</dbReference>
<comment type="subcellular location">
    <subcellularLocation>
        <location evidence="1">Cell membrane</location>
        <topology evidence="1">Multi-pass membrane protein</topology>
    </subcellularLocation>
</comment>
<keyword evidence="8 11" id="KW-0472">Membrane</keyword>
<feature type="region of interest" description="Disordered" evidence="10">
    <location>
        <begin position="1062"/>
        <end position="1098"/>
    </location>
</feature>
<feature type="transmembrane region" description="Helical" evidence="11">
    <location>
        <begin position="888"/>
        <end position="910"/>
    </location>
</feature>
<evidence type="ECO:0000259" key="12">
    <source>
        <dbReference type="SMART" id="SM01117"/>
    </source>
</evidence>
<dbReference type="GO" id="GO:0005886">
    <property type="term" value="C:plasma membrane"/>
    <property type="evidence" value="ECO:0007669"/>
    <property type="project" value="UniProtKB-SubCell"/>
</dbReference>
<dbReference type="AlphaFoldDB" id="A0A1Y2EWM0"/>
<dbReference type="PANTHER" id="PTHR22914:SF41">
    <property type="entry name" value="CHITIN SYNTHASE 7"/>
    <property type="match status" value="1"/>
</dbReference>
<dbReference type="EC" id="2.4.1.16" evidence="2"/>
<dbReference type="PANTHER" id="PTHR22914">
    <property type="entry name" value="CHITIN SYNTHASE"/>
    <property type="match status" value="1"/>
</dbReference>
<reference evidence="13 14" key="1">
    <citation type="submission" date="2016-07" db="EMBL/GenBank/DDBJ databases">
        <title>Pervasive Adenine N6-methylation of Active Genes in Fungi.</title>
        <authorList>
            <consortium name="DOE Joint Genome Institute"/>
            <person name="Mondo S.J."/>
            <person name="Dannebaum R.O."/>
            <person name="Kuo R.C."/>
            <person name="Labutti K."/>
            <person name="Haridas S."/>
            <person name="Kuo A."/>
            <person name="Salamov A."/>
            <person name="Ahrendt S.R."/>
            <person name="Lipzen A."/>
            <person name="Sullivan W."/>
            <person name="Andreopoulos W.B."/>
            <person name="Clum A."/>
            <person name="Lindquist E."/>
            <person name="Daum C."/>
            <person name="Ramamoorthy G.K."/>
            <person name="Gryganskyi A."/>
            <person name="Culley D."/>
            <person name="Magnuson J.K."/>
            <person name="James T.Y."/>
            <person name="O'Malley M.A."/>
            <person name="Stajich J.E."/>
            <person name="Spatafora J.W."/>
            <person name="Visel A."/>
            <person name="Grigoriev I.V."/>
        </authorList>
    </citation>
    <scope>NUCLEOTIDE SEQUENCE [LARGE SCALE GENOMIC DNA]</scope>
    <source>
        <strain evidence="13 14">62-1032</strain>
    </source>
</reference>
<dbReference type="STRING" id="106004.A0A1Y2EWM0"/>
<dbReference type="EMBL" id="MCGR01000036">
    <property type="protein sequence ID" value="ORY76002.1"/>
    <property type="molecule type" value="Genomic_DNA"/>
</dbReference>
<evidence type="ECO:0000256" key="1">
    <source>
        <dbReference type="ARBA" id="ARBA00004651"/>
    </source>
</evidence>
<feature type="transmembrane region" description="Helical" evidence="11">
    <location>
        <begin position="167"/>
        <end position="187"/>
    </location>
</feature>
<organism evidence="13 14">
    <name type="scientific">Leucosporidium creatinivorum</name>
    <dbReference type="NCBI Taxonomy" id="106004"/>
    <lineage>
        <taxon>Eukaryota</taxon>
        <taxon>Fungi</taxon>
        <taxon>Dikarya</taxon>
        <taxon>Basidiomycota</taxon>
        <taxon>Pucciniomycotina</taxon>
        <taxon>Microbotryomycetes</taxon>
        <taxon>Leucosporidiales</taxon>
        <taxon>Leucosporidium</taxon>
    </lineage>
</organism>
<evidence type="ECO:0000256" key="8">
    <source>
        <dbReference type="ARBA" id="ARBA00023136"/>
    </source>
</evidence>
<evidence type="ECO:0000256" key="9">
    <source>
        <dbReference type="ARBA" id="ARBA00023180"/>
    </source>
</evidence>
<dbReference type="InterPro" id="IPR004835">
    <property type="entry name" value="Chitin_synth"/>
</dbReference>
<feature type="transmembrane region" description="Helical" evidence="11">
    <location>
        <begin position="396"/>
        <end position="422"/>
    </location>
</feature>
<keyword evidence="5" id="KW-0808">Transferase</keyword>
<evidence type="ECO:0000256" key="11">
    <source>
        <dbReference type="SAM" id="Phobius"/>
    </source>
</evidence>
<accession>A0A1Y2EWM0</accession>
<dbReference type="InterPro" id="IPR001199">
    <property type="entry name" value="Cyt_B5-like_heme/steroid-bd"/>
</dbReference>
<feature type="compositionally biased region" description="Polar residues" evidence="10">
    <location>
        <begin position="1062"/>
        <end position="1080"/>
    </location>
</feature>
<dbReference type="Proteomes" id="UP000193467">
    <property type="component" value="Unassembled WGS sequence"/>
</dbReference>
<feature type="transmembrane region" description="Helical" evidence="11">
    <location>
        <begin position="922"/>
        <end position="944"/>
    </location>
</feature>
<keyword evidence="6 11" id="KW-0812">Transmembrane</keyword>
<name>A0A1Y2EWM0_9BASI</name>
<feature type="region of interest" description="Disordered" evidence="10">
    <location>
        <begin position="1191"/>
        <end position="1279"/>
    </location>
</feature>
<dbReference type="SUPFAM" id="SSF53448">
    <property type="entry name" value="Nucleotide-diphospho-sugar transferases"/>
    <property type="match status" value="1"/>
</dbReference>
<dbReference type="GO" id="GO:0004100">
    <property type="term" value="F:chitin synthase activity"/>
    <property type="evidence" value="ECO:0007669"/>
    <property type="project" value="UniProtKB-EC"/>
</dbReference>
<feature type="transmembrane region" description="Helical" evidence="11">
    <location>
        <begin position="950"/>
        <end position="969"/>
    </location>
</feature>
<keyword evidence="14" id="KW-1185">Reference proteome</keyword>